<dbReference type="OrthoDB" id="2287926at2759"/>
<evidence type="ECO:0000313" key="2">
    <source>
        <dbReference type="Proteomes" id="UP000252139"/>
    </source>
</evidence>
<dbReference type="AlphaFoldDB" id="A0A367J419"/>
<evidence type="ECO:0000313" key="1">
    <source>
        <dbReference type="EMBL" id="RCH84461.1"/>
    </source>
</evidence>
<gene>
    <name evidence="1" type="ORF">CU097_003285</name>
</gene>
<proteinExistence type="predicted"/>
<reference evidence="1 2" key="1">
    <citation type="journal article" date="2018" name="G3 (Bethesda)">
        <title>Phylogenetic and Phylogenomic Definition of Rhizopus Species.</title>
        <authorList>
            <person name="Gryganskyi A.P."/>
            <person name="Golan J."/>
            <person name="Dolatabadi S."/>
            <person name="Mondo S."/>
            <person name="Robb S."/>
            <person name="Idnurm A."/>
            <person name="Muszewska A."/>
            <person name="Steczkiewicz K."/>
            <person name="Masonjones S."/>
            <person name="Liao H.L."/>
            <person name="Gajdeczka M.T."/>
            <person name="Anike F."/>
            <person name="Vuek A."/>
            <person name="Anishchenko I.M."/>
            <person name="Voigt K."/>
            <person name="de Hoog G.S."/>
            <person name="Smith M.E."/>
            <person name="Heitman J."/>
            <person name="Vilgalys R."/>
            <person name="Stajich J.E."/>
        </authorList>
    </citation>
    <scope>NUCLEOTIDE SEQUENCE [LARGE SCALE GENOMIC DNA]</scope>
    <source>
        <strain evidence="1 2">CBS 357.93</strain>
    </source>
</reference>
<organism evidence="1 2">
    <name type="scientific">Rhizopus azygosporus</name>
    <name type="common">Rhizopus microsporus var. azygosporus</name>
    <dbReference type="NCBI Taxonomy" id="86630"/>
    <lineage>
        <taxon>Eukaryota</taxon>
        <taxon>Fungi</taxon>
        <taxon>Fungi incertae sedis</taxon>
        <taxon>Mucoromycota</taxon>
        <taxon>Mucoromycotina</taxon>
        <taxon>Mucoromycetes</taxon>
        <taxon>Mucorales</taxon>
        <taxon>Mucorineae</taxon>
        <taxon>Rhizopodaceae</taxon>
        <taxon>Rhizopus</taxon>
    </lineage>
</organism>
<dbReference type="EMBL" id="PJQL01002358">
    <property type="protein sequence ID" value="RCH84461.1"/>
    <property type="molecule type" value="Genomic_DNA"/>
</dbReference>
<dbReference type="Proteomes" id="UP000252139">
    <property type="component" value="Unassembled WGS sequence"/>
</dbReference>
<protein>
    <submittedName>
        <fullName evidence="1">Uncharacterized protein</fullName>
    </submittedName>
</protein>
<name>A0A367J419_RHIAZ</name>
<sequence length="148" mass="17425">MNPIFEARLSRLFTEQQLDTMKEHMNDQKTAFQNIEIPELVDSLFDSLLLFQLDAIGFIDGEKYKEKDKRSEHYKLLKLIWVVIDVLVHNSCYGIRNEYCCIEYKRQDATMGLLTRQQSKFIRINGAILNDLAAKTNADDTYLIYMEF</sequence>
<keyword evidence="2" id="KW-1185">Reference proteome</keyword>
<comment type="caution">
    <text evidence="1">The sequence shown here is derived from an EMBL/GenBank/DDBJ whole genome shotgun (WGS) entry which is preliminary data.</text>
</comment>
<accession>A0A367J419</accession>